<comment type="similarity">
    <text evidence="1">Belongs to the sterol desaturase family.</text>
</comment>
<reference evidence="5 6" key="1">
    <citation type="submission" date="2018-11" db="EMBL/GenBank/DDBJ databases">
        <title>Chryseotalea sanarue gen. nov., sp., nov., a member of the family Cytophagaceae, isolated from a brackish lake in Hamamatsu Japan.</title>
        <authorList>
            <person name="Maejima Y."/>
            <person name="Iino T."/>
            <person name="Muraguchi Y."/>
            <person name="Fukuda K."/>
            <person name="Ohkuma M."/>
            <person name="Moriuchi R."/>
            <person name="Dohra H."/>
            <person name="Kimbara K."/>
            <person name="Shintani M."/>
        </authorList>
    </citation>
    <scope>NUCLEOTIDE SEQUENCE [LARGE SCALE GENOMIC DNA]</scope>
    <source>
        <strain evidence="5 6">Ys</strain>
    </source>
</reference>
<gene>
    <name evidence="5" type="ORF">SanaruYs_20090</name>
</gene>
<dbReference type="GO" id="GO:0016123">
    <property type="term" value="P:xanthophyll biosynthetic process"/>
    <property type="evidence" value="ECO:0007669"/>
    <property type="project" value="TreeGrafter"/>
</dbReference>
<dbReference type="PANTHER" id="PTHR31899">
    <property type="entry name" value="BETA-CAROTENE 3-HYDROXYLASE 1, CHLOROPLASTIC"/>
    <property type="match status" value="1"/>
</dbReference>
<feature type="transmembrane region" description="Helical" evidence="4">
    <location>
        <begin position="6"/>
        <end position="26"/>
    </location>
</feature>
<keyword evidence="4" id="KW-0472">Membrane</keyword>
<evidence type="ECO:0000256" key="2">
    <source>
        <dbReference type="ARBA" id="ARBA00022746"/>
    </source>
</evidence>
<dbReference type="GO" id="GO:0010291">
    <property type="term" value="F:beta-carotene 3-hydroxylase activity"/>
    <property type="evidence" value="ECO:0007669"/>
    <property type="project" value="TreeGrafter"/>
</dbReference>
<keyword evidence="4" id="KW-0812">Transmembrane</keyword>
<dbReference type="GO" id="GO:0016119">
    <property type="term" value="P:carotene metabolic process"/>
    <property type="evidence" value="ECO:0007669"/>
    <property type="project" value="TreeGrafter"/>
</dbReference>
<dbReference type="InterPro" id="IPR045019">
    <property type="entry name" value="BETA-OHASE-like"/>
</dbReference>
<accession>A0A401UA76</accession>
<keyword evidence="2" id="KW-0125">Carotenoid biosynthesis</keyword>
<evidence type="ECO:0000256" key="3">
    <source>
        <dbReference type="ARBA" id="ARBA00023002"/>
    </source>
</evidence>
<protein>
    <submittedName>
        <fullName evidence="5">Fatty acid hydroxylase</fullName>
    </submittedName>
</protein>
<evidence type="ECO:0000256" key="1">
    <source>
        <dbReference type="ARBA" id="ARBA00009324"/>
    </source>
</evidence>
<keyword evidence="3" id="KW-0560">Oxidoreductase</keyword>
<keyword evidence="4" id="KW-1133">Transmembrane helix</keyword>
<dbReference type="EMBL" id="BHXQ01000003">
    <property type="protein sequence ID" value="GCC51780.1"/>
    <property type="molecule type" value="Genomic_DNA"/>
</dbReference>
<evidence type="ECO:0000313" key="6">
    <source>
        <dbReference type="Proteomes" id="UP000288227"/>
    </source>
</evidence>
<keyword evidence="6" id="KW-1185">Reference proteome</keyword>
<proteinExistence type="inferred from homology"/>
<evidence type="ECO:0000313" key="5">
    <source>
        <dbReference type="EMBL" id="GCC51780.1"/>
    </source>
</evidence>
<dbReference type="Proteomes" id="UP000288227">
    <property type="component" value="Unassembled WGS sequence"/>
</dbReference>
<dbReference type="AlphaFoldDB" id="A0A401UA76"/>
<dbReference type="PANTHER" id="PTHR31899:SF9">
    <property type="entry name" value="BETA-CAROTENE 3-HYDROXYLASE 1, CHLOROPLASTIC"/>
    <property type="match status" value="1"/>
</dbReference>
<dbReference type="OrthoDB" id="5243888at2"/>
<organism evidence="5 6">
    <name type="scientific">Chryseotalea sanaruensis</name>
    <dbReference type="NCBI Taxonomy" id="2482724"/>
    <lineage>
        <taxon>Bacteria</taxon>
        <taxon>Pseudomonadati</taxon>
        <taxon>Bacteroidota</taxon>
        <taxon>Cytophagia</taxon>
        <taxon>Cytophagales</taxon>
        <taxon>Chryseotaleaceae</taxon>
        <taxon>Chryseotalea</taxon>
    </lineage>
</organism>
<dbReference type="RefSeq" id="WP_127122427.1">
    <property type="nucleotide sequence ID" value="NZ_BHXQ01000003.1"/>
</dbReference>
<evidence type="ECO:0000256" key="4">
    <source>
        <dbReference type="SAM" id="Phobius"/>
    </source>
</evidence>
<name>A0A401UA76_9BACT</name>
<sequence>MDWITISLCVIIAIGTFLFWEFVAWFTHKYVMHGFLWTWHKSHHTVHDHAVEKNDWFAVVFSIPSITLFIISTTVYKSPYLFSVAVGILCYGLFYLIFHDVIVHQRIKWRPKKRSNYLNRMIQAHYIHHAKHTKEDCEAFGFLIAPKKYDVNHLELKKDRQATQ</sequence>
<feature type="transmembrane region" description="Helical" evidence="4">
    <location>
        <begin position="56"/>
        <end position="76"/>
    </location>
</feature>
<comment type="caution">
    <text evidence="5">The sequence shown here is derived from an EMBL/GenBank/DDBJ whole genome shotgun (WGS) entry which is preliminary data.</text>
</comment>
<feature type="transmembrane region" description="Helical" evidence="4">
    <location>
        <begin position="82"/>
        <end position="103"/>
    </location>
</feature>